<proteinExistence type="predicted"/>
<organismHost>
    <name type="scientific">Homo sapiens</name>
    <name type="common">Human</name>
    <dbReference type="NCBI Taxonomy" id="9606"/>
</organismHost>
<gene>
    <name evidence="2" type="primary">UL24</name>
</gene>
<dbReference type="InterPro" id="IPR002580">
    <property type="entry name" value="Herpes_UL24"/>
</dbReference>
<organism evidence="2">
    <name type="scientific">Human herpesvirus 1</name>
    <name type="common">HHV-1</name>
    <name type="synonym">Human herpes simplex virus 1</name>
    <dbReference type="NCBI Taxonomy" id="10298"/>
    <lineage>
        <taxon>Viruses</taxon>
        <taxon>Duplodnaviria</taxon>
        <taxon>Heunggongvirae</taxon>
        <taxon>Peploviricota</taxon>
        <taxon>Herviviricetes</taxon>
        <taxon>Herpesvirales</taxon>
        <taxon>Orthoherpesviridae</taxon>
        <taxon>Alphaherpesvirinae</taxon>
        <taxon>Simplexvirus</taxon>
        <taxon>Simplexvirus humanalpha1</taxon>
    </lineage>
</organism>
<sequence>MAARTRSLVERRRVLMAGVRSHTRFYKALAEEVREFHATKICGTLLTLLSGSLQGRSVFEATRVTLICEVDLGPRRPDCICVFEFANDKTLGGVCVIIELKTCKYISSGDTASKREQRATGMKQLRHSLKLLQSLAPPGDKIVYLCPVLVFVAQRTLRVSRVTRLVPQKVSGNITAVVRMLQSLSTYTVPMEPRTQRARRRRGGAARGSASRPKRSHSGARDPPESAARQLPPADQTPASTEGGGVLKRIAGGCLRGSRRSSACPWPPRPNPEPPPNESVSFLPPPPASDKP</sequence>
<reference evidence="2" key="1">
    <citation type="journal article" date="2016" name="JCI Insight">
        <title>HSV-2 DeltagD elicits FcgammaR-effector antibodies that protect against clinical isolates.</title>
        <authorList>
            <person name="Petro C.D."/>
            <person name="Weinrick B."/>
            <person name="Khajoueinejad N."/>
            <person name="Burn C."/>
            <person name="Sellers R."/>
            <person name="Jacobs W.R.Jr."/>
            <person name="Herold B.C."/>
        </authorList>
    </citation>
    <scope>NUCLEOTIDE SEQUENCE</scope>
    <source>
        <strain evidence="2">B^3x1.3</strain>
    </source>
</reference>
<feature type="region of interest" description="Disordered" evidence="1">
    <location>
        <begin position="188"/>
        <end position="292"/>
    </location>
</feature>
<protein>
    <submittedName>
        <fullName evidence="2">Nuclear protein UL24</fullName>
    </submittedName>
</protein>
<feature type="compositionally biased region" description="Pro residues" evidence="1">
    <location>
        <begin position="265"/>
        <end position="292"/>
    </location>
</feature>
<accession>A0A0X8E9T8</accession>
<evidence type="ECO:0000256" key="1">
    <source>
        <dbReference type="SAM" id="MobiDB-lite"/>
    </source>
</evidence>
<dbReference type="EMBL" id="KU310659">
    <property type="protein sequence ID" value="AMB65768.1"/>
    <property type="molecule type" value="Genomic_DNA"/>
</dbReference>
<evidence type="ECO:0000313" key="2">
    <source>
        <dbReference type="EMBL" id="AMB65768.1"/>
    </source>
</evidence>
<dbReference type="Pfam" id="PF01646">
    <property type="entry name" value="Herpes_UL24"/>
    <property type="match status" value="1"/>
</dbReference>
<name>A0A0X8E9T8_HHV1</name>